<protein>
    <submittedName>
        <fullName evidence="6">Uncharacterized protein</fullName>
    </submittedName>
</protein>
<dbReference type="Pfam" id="PF04347">
    <property type="entry name" value="FliO"/>
    <property type="match status" value="1"/>
</dbReference>
<feature type="non-terminal residue" evidence="6">
    <location>
        <position position="1"/>
    </location>
</feature>
<comment type="caution">
    <text evidence="6">The sequence shown here is derived from an EMBL/GenBank/DDBJ whole genome shotgun (WGS) entry which is preliminary data.</text>
</comment>
<accession>X1ILB0</accession>
<reference evidence="6" key="1">
    <citation type="journal article" date="2014" name="Front. Microbiol.">
        <title>High frequency of phylogenetically diverse reductive dehalogenase-homologous genes in deep subseafloor sedimentary metagenomes.</title>
        <authorList>
            <person name="Kawai M."/>
            <person name="Futagami T."/>
            <person name="Toyoda A."/>
            <person name="Takaki Y."/>
            <person name="Nishi S."/>
            <person name="Hori S."/>
            <person name="Arai W."/>
            <person name="Tsubouchi T."/>
            <person name="Morono Y."/>
            <person name="Uchiyama I."/>
            <person name="Ito T."/>
            <person name="Fujiyama A."/>
            <person name="Inagaki F."/>
            <person name="Takami H."/>
        </authorList>
    </citation>
    <scope>NUCLEOTIDE SEQUENCE</scope>
    <source>
        <strain evidence="6">Expedition CK06-06</strain>
    </source>
</reference>
<organism evidence="6">
    <name type="scientific">marine sediment metagenome</name>
    <dbReference type="NCBI Taxonomy" id="412755"/>
    <lineage>
        <taxon>unclassified sequences</taxon>
        <taxon>metagenomes</taxon>
        <taxon>ecological metagenomes</taxon>
    </lineage>
</organism>
<dbReference type="EMBL" id="BARU01026795">
    <property type="protein sequence ID" value="GAH66909.1"/>
    <property type="molecule type" value="Genomic_DNA"/>
</dbReference>
<proteinExistence type="predicted"/>
<keyword evidence="4" id="KW-1133">Transmembrane helix</keyword>
<keyword evidence="5" id="KW-0472">Membrane</keyword>
<sequence>LVRVADRIVLLAATGDSVTRVAEFAEDELPQLVAEQGSGGIEGFRSLLKKLVGVRE</sequence>
<evidence type="ECO:0000313" key="6">
    <source>
        <dbReference type="EMBL" id="GAH66909.1"/>
    </source>
</evidence>
<evidence type="ECO:0000256" key="4">
    <source>
        <dbReference type="ARBA" id="ARBA00022989"/>
    </source>
</evidence>
<keyword evidence="2" id="KW-1003">Cell membrane</keyword>
<dbReference type="InterPro" id="IPR022781">
    <property type="entry name" value="Flagellar_biosynth_FliO"/>
</dbReference>
<name>X1ILB0_9ZZZZ</name>
<dbReference type="GO" id="GO:0016020">
    <property type="term" value="C:membrane"/>
    <property type="evidence" value="ECO:0007669"/>
    <property type="project" value="InterPro"/>
</dbReference>
<keyword evidence="3" id="KW-0812">Transmembrane</keyword>
<evidence type="ECO:0000256" key="5">
    <source>
        <dbReference type="ARBA" id="ARBA00023136"/>
    </source>
</evidence>
<dbReference type="AlphaFoldDB" id="X1ILB0"/>
<dbReference type="GO" id="GO:0044781">
    <property type="term" value="P:bacterial-type flagellum organization"/>
    <property type="evidence" value="ECO:0007669"/>
    <property type="project" value="InterPro"/>
</dbReference>
<comment type="subcellular location">
    <subcellularLocation>
        <location evidence="1">Cell membrane</location>
    </subcellularLocation>
</comment>
<evidence type="ECO:0000256" key="2">
    <source>
        <dbReference type="ARBA" id="ARBA00022475"/>
    </source>
</evidence>
<gene>
    <name evidence="6" type="ORF">S03H2_43001</name>
</gene>
<evidence type="ECO:0000256" key="3">
    <source>
        <dbReference type="ARBA" id="ARBA00022692"/>
    </source>
</evidence>
<evidence type="ECO:0000256" key="1">
    <source>
        <dbReference type="ARBA" id="ARBA00004236"/>
    </source>
</evidence>